<dbReference type="InterPro" id="IPR004843">
    <property type="entry name" value="Calcineurin-like_PHP"/>
</dbReference>
<evidence type="ECO:0000256" key="3">
    <source>
        <dbReference type="ARBA" id="ARBA00013365"/>
    </source>
</evidence>
<evidence type="ECO:0000259" key="9">
    <source>
        <dbReference type="Pfam" id="PF12320"/>
    </source>
</evidence>
<comment type="caution">
    <text evidence="10">The sequence shown here is derived from an EMBL/GenBank/DDBJ whole genome shotgun (WGS) entry which is preliminary data.</text>
</comment>
<dbReference type="SUPFAM" id="SSF56300">
    <property type="entry name" value="Metallo-dependent phosphatases"/>
    <property type="match status" value="1"/>
</dbReference>
<keyword evidence="6 7" id="KW-0269">Exonuclease</keyword>
<organism evidence="10 11">
    <name type="scientific">Dorea acetigenes</name>
    <dbReference type="NCBI Taxonomy" id="2981787"/>
    <lineage>
        <taxon>Bacteria</taxon>
        <taxon>Bacillati</taxon>
        <taxon>Bacillota</taxon>
        <taxon>Clostridia</taxon>
        <taxon>Lachnospirales</taxon>
        <taxon>Lachnospiraceae</taxon>
        <taxon>Dorea</taxon>
    </lineage>
</organism>
<dbReference type="EMBL" id="JAOQJU010000012">
    <property type="protein sequence ID" value="MCU6687013.1"/>
    <property type="molecule type" value="Genomic_DNA"/>
</dbReference>
<keyword evidence="5 7" id="KW-0378">Hydrolase</keyword>
<keyword evidence="4 7" id="KW-0540">Nuclease</keyword>
<evidence type="ECO:0000256" key="7">
    <source>
        <dbReference type="RuleBase" id="RU363069"/>
    </source>
</evidence>
<gene>
    <name evidence="7" type="primary">sbcD</name>
    <name evidence="10" type="ORF">OCV99_10710</name>
</gene>
<reference evidence="10 11" key="1">
    <citation type="journal article" date="2021" name="ISME Commun">
        <title>Automated analysis of genomic sequences facilitates high-throughput and comprehensive description of bacteria.</title>
        <authorList>
            <person name="Hitch T.C.A."/>
        </authorList>
    </citation>
    <scope>NUCLEOTIDE SEQUENCE [LARGE SCALE GENOMIC DNA]</scope>
    <source>
        <strain evidence="10 11">Sanger_03</strain>
    </source>
</reference>
<dbReference type="RefSeq" id="WP_158370495.1">
    <property type="nucleotide sequence ID" value="NZ_JAOQJU010000012.1"/>
</dbReference>
<protein>
    <recommendedName>
        <fullName evidence="3 7">Nuclease SbcCD subunit D</fullName>
    </recommendedName>
</protein>
<keyword evidence="7" id="KW-0233">DNA recombination</keyword>
<dbReference type="InterPro" id="IPR029052">
    <property type="entry name" value="Metallo-depent_PP-like"/>
</dbReference>
<keyword evidence="11" id="KW-1185">Reference proteome</keyword>
<accession>A0ABT2RNS1</accession>
<feature type="domain" description="Calcineurin-like phosphoesterase" evidence="8">
    <location>
        <begin position="1"/>
        <end position="225"/>
    </location>
</feature>
<dbReference type="Pfam" id="PF12320">
    <property type="entry name" value="SbcD_C"/>
    <property type="match status" value="1"/>
</dbReference>
<proteinExistence type="inferred from homology"/>
<dbReference type="InterPro" id="IPR041796">
    <property type="entry name" value="Mre11_N"/>
</dbReference>
<keyword evidence="7" id="KW-0255">Endonuclease</keyword>
<comment type="similarity">
    <text evidence="1 7">Belongs to the SbcD family.</text>
</comment>
<dbReference type="Gene3D" id="3.60.21.10">
    <property type="match status" value="1"/>
</dbReference>
<sequence length="387" mass="44376">MKFFHLSDLHIGKQLHSYNLKEDQEAILSQVVEAARRLHPDAVVIAGDIYDKQVPSAEAVTVFNCFLTELSDIAPPISVLITAGNHDSARRLDYASEILDRHHIHIAGVPPIEQGEYLKKVTFQDAYGEVDFYLLPFVKPGYVRNLLDDEMEGNSYTEAVRMLLEREDIDVSKRNVLVSHQFYTFGGNEPQRSDSEAVVVGGLDNVDAGVLEKFDYAALGHIHRPQQIGNSRFRYCGTLLKYSVSESEDNKHLLMVELGEKGTEPVYTAVPLSPIRDVRRLEGKFENILEEAKNKKLRNDYVSITVTDEVEPYQFRERLEETYPFLLEVRVENTRTRTKMEEQEEVMDISDPLQVFGRFFEEMQGRQMSREEEALLKDVLEEMEGQP</sequence>
<evidence type="ECO:0000256" key="2">
    <source>
        <dbReference type="ARBA" id="ARBA00011322"/>
    </source>
</evidence>
<name>A0ABT2RNS1_9FIRM</name>
<dbReference type="InterPro" id="IPR026843">
    <property type="entry name" value="SbcD_C"/>
</dbReference>
<dbReference type="Pfam" id="PF00149">
    <property type="entry name" value="Metallophos"/>
    <property type="match status" value="1"/>
</dbReference>
<dbReference type="CDD" id="cd00840">
    <property type="entry name" value="MPP_Mre11_N"/>
    <property type="match status" value="1"/>
</dbReference>
<keyword evidence="7" id="KW-0235">DNA replication</keyword>
<evidence type="ECO:0000313" key="10">
    <source>
        <dbReference type="EMBL" id="MCU6687013.1"/>
    </source>
</evidence>
<evidence type="ECO:0000256" key="4">
    <source>
        <dbReference type="ARBA" id="ARBA00022722"/>
    </source>
</evidence>
<evidence type="ECO:0000256" key="1">
    <source>
        <dbReference type="ARBA" id="ARBA00010555"/>
    </source>
</evidence>
<evidence type="ECO:0000256" key="6">
    <source>
        <dbReference type="ARBA" id="ARBA00022839"/>
    </source>
</evidence>
<dbReference type="GO" id="GO:0004527">
    <property type="term" value="F:exonuclease activity"/>
    <property type="evidence" value="ECO:0007669"/>
    <property type="project" value="UniProtKB-KW"/>
</dbReference>
<dbReference type="Proteomes" id="UP001652431">
    <property type="component" value="Unassembled WGS sequence"/>
</dbReference>
<feature type="domain" description="Nuclease SbcCD subunit D C-terminal" evidence="9">
    <location>
        <begin position="275"/>
        <end position="363"/>
    </location>
</feature>
<dbReference type="PANTHER" id="PTHR30337:SF0">
    <property type="entry name" value="NUCLEASE SBCCD SUBUNIT D"/>
    <property type="match status" value="1"/>
</dbReference>
<dbReference type="InterPro" id="IPR004593">
    <property type="entry name" value="SbcD"/>
</dbReference>
<dbReference type="NCBIfam" id="TIGR00619">
    <property type="entry name" value="sbcd"/>
    <property type="match status" value="1"/>
</dbReference>
<dbReference type="InterPro" id="IPR050535">
    <property type="entry name" value="DNA_Repair-Maintenance_Comp"/>
</dbReference>
<evidence type="ECO:0000256" key="5">
    <source>
        <dbReference type="ARBA" id="ARBA00022801"/>
    </source>
</evidence>
<dbReference type="PANTHER" id="PTHR30337">
    <property type="entry name" value="COMPONENT OF ATP-DEPENDENT DSDNA EXONUCLEASE"/>
    <property type="match status" value="1"/>
</dbReference>
<evidence type="ECO:0000313" key="11">
    <source>
        <dbReference type="Proteomes" id="UP001652431"/>
    </source>
</evidence>
<comment type="function">
    <text evidence="7">SbcCD cleaves DNA hairpin structures. These structures can inhibit DNA replication and are intermediates in certain DNA recombination reactions. The complex acts as a 3'-&gt;5' double strand exonuclease that can open hairpins. It also has a 5' single-strand endonuclease activity.</text>
</comment>
<comment type="subunit">
    <text evidence="2 7">Heterodimer of SbcC and SbcD.</text>
</comment>
<evidence type="ECO:0000259" key="8">
    <source>
        <dbReference type="Pfam" id="PF00149"/>
    </source>
</evidence>